<sequence length="38" mass="4782">MIFKSTEQQEQLSWAFVQLLMEDELNTRPIWRWGNYRH</sequence>
<dbReference type="STRING" id="754436.JCM19237_1061"/>
<reference evidence="1 2" key="1">
    <citation type="journal article" date="2014" name="Genome Announc.">
        <title>Draft Genome Sequences of Two Vibrionaceae Species, Vibrio ponticus C121 and Photobacterium aphoticum C119, Isolated as Coral Reef Microbiota.</title>
        <authorList>
            <person name="Al-saari N."/>
            <person name="Meirelles P.M."/>
            <person name="Mino S."/>
            <person name="Suda W."/>
            <person name="Oshima K."/>
            <person name="Hattori M."/>
            <person name="Ohkuma M."/>
            <person name="Thompson F.L."/>
            <person name="Gomez-Gil B."/>
            <person name="Sawabe T."/>
            <person name="Sawabe T."/>
        </authorList>
    </citation>
    <scope>NUCLEOTIDE SEQUENCE [LARGE SCALE GENOMIC DNA]</scope>
    <source>
        <strain evidence="1 2">JCM 19237</strain>
    </source>
</reference>
<evidence type="ECO:0000313" key="2">
    <source>
        <dbReference type="Proteomes" id="UP000029227"/>
    </source>
</evidence>
<name>A0A090QRE0_9GAMM</name>
<proteinExistence type="predicted"/>
<organism evidence="1 2">
    <name type="scientific">Photobacterium aphoticum</name>
    <dbReference type="NCBI Taxonomy" id="754436"/>
    <lineage>
        <taxon>Bacteria</taxon>
        <taxon>Pseudomonadati</taxon>
        <taxon>Pseudomonadota</taxon>
        <taxon>Gammaproteobacteria</taxon>
        <taxon>Vibrionales</taxon>
        <taxon>Vibrionaceae</taxon>
        <taxon>Photobacterium</taxon>
    </lineage>
</organism>
<dbReference type="EMBL" id="BBMN01000004">
    <property type="protein sequence ID" value="GAL04389.1"/>
    <property type="molecule type" value="Genomic_DNA"/>
</dbReference>
<dbReference type="AlphaFoldDB" id="A0A090QRE0"/>
<comment type="caution">
    <text evidence="1">The sequence shown here is derived from an EMBL/GenBank/DDBJ whole genome shotgun (WGS) entry which is preliminary data.</text>
</comment>
<dbReference type="Proteomes" id="UP000029227">
    <property type="component" value="Unassembled WGS sequence"/>
</dbReference>
<protein>
    <submittedName>
        <fullName evidence="1">Uncharacterized protein</fullName>
    </submittedName>
</protein>
<accession>A0A090QRE0</accession>
<gene>
    <name evidence="1" type="ORF">JCM19237_1061</name>
</gene>
<evidence type="ECO:0000313" key="1">
    <source>
        <dbReference type="EMBL" id="GAL04389.1"/>
    </source>
</evidence>